<dbReference type="GO" id="GO:0004252">
    <property type="term" value="F:serine-type endopeptidase activity"/>
    <property type="evidence" value="ECO:0007669"/>
    <property type="project" value="InterPro"/>
</dbReference>
<dbReference type="InterPro" id="IPR043504">
    <property type="entry name" value="Peptidase_S1_PA_chymotrypsin"/>
</dbReference>
<dbReference type="InterPro" id="IPR052895">
    <property type="entry name" value="HetReg/Transcr_Mod"/>
</dbReference>
<dbReference type="CDD" id="cd00190">
    <property type="entry name" value="Tryp_SPc"/>
    <property type="match status" value="1"/>
</dbReference>
<accession>A0AA35LRF0</accession>
<name>A0AA35LRF0_9HYPO</name>
<dbReference type="SMART" id="SM00020">
    <property type="entry name" value="Tryp_SPc"/>
    <property type="match status" value="1"/>
</dbReference>
<sequence length="792" mass="88690">MATSPPQFKYTALQGKEIRVLFLDAGNEGDALSGALVAVKHIPAEQVPTYDAMSYTFGDQSNPDYIDLRHRKPFNHNNRILWADSICINQQDLDERAAQVQRMHDIYKYAQRVIAWLGTTDEHSPIAISMLQEIADCVDLTNEEDDILKYLITFKPDKVDFIIPEWKQGTNDWSKPLPFSTRQWQAVISLISRSWFRRLWAKTTIMTVGGDSMPWVHFMTAIEIIEQKRESLADKVNIHSMVEFSNVRTFSFLRHMRDFFTLVSFTHACEVTEPRDRVYALLGLAKGDYASQIVIDYRKPLKDIYRDALVRVSTYHQDLKMMSLCDSASEPTWIPDLERIQYPRPMTAGQAALCCLEATIIKAARRFLGSDPDAWSPEKVQQFCQMLHVTDSFVQPPYLSKTRILLAEQISSKSERLDPKLAYYTHYLHSRSIYLTKMGYIALGPRDCLIGDTVVVFLGCHLPTVLRAIESGEYKVKGPCSHPVLLCSEAILGEFTKGWGLRMVKRNGKPLFENPQGQRQHLDPRLDDIPIPKEWDLRWRKDGTPFFYMAKEDRCLVRIIRAAAALDLPERVHSRDSLGINIVGGDEAALGEIPYMISLSMSNGHHCGGVLLNALLLLLRLINGASGGIQVNISSYAVHPSSNLETADNDLAMVHLTDPILEAEFIGYATLPSQGSNPVDGSSTTVIGWGYLGENGSGRSDVLRKVSIPVVSRAKGQVAYLSSNITENMFCAGTGGKGSCDYDSGGPVIDQATGEVVGIVSWGNGCARPDYPGVYVRVGNYVEYIITSWWNA</sequence>
<evidence type="ECO:0000259" key="2">
    <source>
        <dbReference type="PROSITE" id="PS50240"/>
    </source>
</evidence>
<dbReference type="SUPFAM" id="SSF50494">
    <property type="entry name" value="Trypsin-like serine proteases"/>
    <property type="match status" value="1"/>
</dbReference>
<dbReference type="GO" id="GO:0006508">
    <property type="term" value="P:proteolysis"/>
    <property type="evidence" value="ECO:0007669"/>
    <property type="project" value="InterPro"/>
</dbReference>
<dbReference type="InterPro" id="IPR010730">
    <property type="entry name" value="HET"/>
</dbReference>
<dbReference type="Proteomes" id="UP001160390">
    <property type="component" value="Unassembled WGS sequence"/>
</dbReference>
<feature type="domain" description="Peptidase S1" evidence="2">
    <location>
        <begin position="582"/>
        <end position="792"/>
    </location>
</feature>
<evidence type="ECO:0000256" key="1">
    <source>
        <dbReference type="ARBA" id="ARBA00023157"/>
    </source>
</evidence>
<gene>
    <name evidence="3" type="ORF">CCHLO57077_00011044</name>
</gene>
<dbReference type="PANTHER" id="PTHR24148">
    <property type="entry name" value="ANKYRIN REPEAT DOMAIN-CONTAINING PROTEIN 39 HOMOLOG-RELATED"/>
    <property type="match status" value="1"/>
</dbReference>
<dbReference type="EMBL" id="CABFNP030000511">
    <property type="protein sequence ID" value="CAI6034520.1"/>
    <property type="molecule type" value="Genomic_DNA"/>
</dbReference>
<evidence type="ECO:0000313" key="3">
    <source>
        <dbReference type="EMBL" id="CAI6034520.1"/>
    </source>
</evidence>
<dbReference type="PANTHER" id="PTHR24148:SF64">
    <property type="entry name" value="HETEROKARYON INCOMPATIBILITY DOMAIN-CONTAINING PROTEIN"/>
    <property type="match status" value="1"/>
</dbReference>
<proteinExistence type="predicted"/>
<dbReference type="PROSITE" id="PS50240">
    <property type="entry name" value="TRYPSIN_DOM"/>
    <property type="match status" value="1"/>
</dbReference>
<dbReference type="InterPro" id="IPR009003">
    <property type="entry name" value="Peptidase_S1_PA"/>
</dbReference>
<evidence type="ECO:0000313" key="4">
    <source>
        <dbReference type="Proteomes" id="UP001160390"/>
    </source>
</evidence>
<dbReference type="Pfam" id="PF26639">
    <property type="entry name" value="Het-6_barrel"/>
    <property type="match status" value="1"/>
</dbReference>
<reference evidence="3" key="1">
    <citation type="submission" date="2023-01" db="EMBL/GenBank/DDBJ databases">
        <authorList>
            <person name="Piombo E."/>
        </authorList>
    </citation>
    <scope>NUCLEOTIDE SEQUENCE</scope>
</reference>
<protein>
    <recommendedName>
        <fullName evidence="2">Peptidase S1 domain-containing protein</fullName>
    </recommendedName>
</protein>
<dbReference type="InterPro" id="IPR001254">
    <property type="entry name" value="Trypsin_dom"/>
</dbReference>
<keyword evidence="1" id="KW-1015">Disulfide bond</keyword>
<comment type="caution">
    <text evidence="3">The sequence shown here is derived from an EMBL/GenBank/DDBJ whole genome shotgun (WGS) entry which is preliminary data.</text>
</comment>
<dbReference type="FunFam" id="2.40.10.10:FF:000002">
    <property type="entry name" value="Transmembrane protease serine"/>
    <property type="match status" value="1"/>
</dbReference>
<dbReference type="AlphaFoldDB" id="A0AA35LRF0"/>
<organism evidence="3 4">
    <name type="scientific">Clonostachys chloroleuca</name>
    <dbReference type="NCBI Taxonomy" id="1926264"/>
    <lineage>
        <taxon>Eukaryota</taxon>
        <taxon>Fungi</taxon>
        <taxon>Dikarya</taxon>
        <taxon>Ascomycota</taxon>
        <taxon>Pezizomycotina</taxon>
        <taxon>Sordariomycetes</taxon>
        <taxon>Hypocreomycetidae</taxon>
        <taxon>Hypocreales</taxon>
        <taxon>Bionectriaceae</taxon>
        <taxon>Clonostachys</taxon>
    </lineage>
</organism>
<dbReference type="Pfam" id="PF00089">
    <property type="entry name" value="Trypsin"/>
    <property type="match status" value="1"/>
</dbReference>
<keyword evidence="4" id="KW-1185">Reference proteome</keyword>
<dbReference type="Pfam" id="PF06985">
    <property type="entry name" value="HET"/>
    <property type="match status" value="1"/>
</dbReference>
<dbReference type="Gene3D" id="2.40.10.10">
    <property type="entry name" value="Trypsin-like serine proteases"/>
    <property type="match status" value="3"/>
</dbReference>